<dbReference type="SUPFAM" id="SSF88723">
    <property type="entry name" value="PIN domain-like"/>
    <property type="match status" value="1"/>
</dbReference>
<organism evidence="2 3">
    <name type="scientific">Candidatus Chloroploca mongolica</name>
    <dbReference type="NCBI Taxonomy" id="2528176"/>
    <lineage>
        <taxon>Bacteria</taxon>
        <taxon>Bacillati</taxon>
        <taxon>Chloroflexota</taxon>
        <taxon>Chloroflexia</taxon>
        <taxon>Chloroflexales</taxon>
        <taxon>Chloroflexineae</taxon>
        <taxon>Oscillochloridaceae</taxon>
        <taxon>Candidatus Chloroploca</taxon>
    </lineage>
</organism>
<accession>A0ABS4DGQ9</accession>
<keyword evidence="1" id="KW-0472">Membrane</keyword>
<reference evidence="2 3" key="1">
    <citation type="submission" date="2021-03" db="EMBL/GenBank/DDBJ databases">
        <authorList>
            <person name="Grouzdev D.S."/>
        </authorList>
    </citation>
    <scope>NUCLEOTIDE SEQUENCE [LARGE SCALE GENOMIC DNA]</scope>
    <source>
        <strain evidence="2 3">M50-1</strain>
    </source>
</reference>
<gene>
    <name evidence="2" type="ORF">EYB53_023090</name>
</gene>
<keyword evidence="1" id="KW-0812">Transmembrane</keyword>
<keyword evidence="3" id="KW-1185">Reference proteome</keyword>
<dbReference type="EMBL" id="SIJK02000080">
    <property type="protein sequence ID" value="MBP1468618.1"/>
    <property type="molecule type" value="Genomic_DNA"/>
</dbReference>
<evidence type="ECO:0000313" key="2">
    <source>
        <dbReference type="EMBL" id="MBP1468618.1"/>
    </source>
</evidence>
<sequence>MTTTTRIIIDTDILIDVGRGVQEALVYVLSHGLLLADAMIAATAIALHVPLASKNQRDYRYITQLTLLPYPS</sequence>
<name>A0ABS4DGQ9_9CHLR</name>
<dbReference type="Gene3D" id="3.40.50.1010">
    <property type="entry name" value="5'-nuclease"/>
    <property type="match status" value="1"/>
</dbReference>
<evidence type="ECO:0000256" key="1">
    <source>
        <dbReference type="SAM" id="Phobius"/>
    </source>
</evidence>
<feature type="transmembrane region" description="Helical" evidence="1">
    <location>
        <begin position="24"/>
        <end position="47"/>
    </location>
</feature>
<protein>
    <recommendedName>
        <fullName evidence="4">PIN domain-containing protein</fullName>
    </recommendedName>
</protein>
<comment type="caution">
    <text evidence="2">The sequence shown here is derived from an EMBL/GenBank/DDBJ whole genome shotgun (WGS) entry which is preliminary data.</text>
</comment>
<dbReference type="InterPro" id="IPR029060">
    <property type="entry name" value="PIN-like_dom_sf"/>
</dbReference>
<dbReference type="Proteomes" id="UP001193081">
    <property type="component" value="Unassembled WGS sequence"/>
</dbReference>
<evidence type="ECO:0008006" key="4">
    <source>
        <dbReference type="Google" id="ProtNLM"/>
    </source>
</evidence>
<proteinExistence type="predicted"/>
<dbReference type="RefSeq" id="WP_205712743.1">
    <property type="nucleotide sequence ID" value="NZ_SIJK02000080.1"/>
</dbReference>
<keyword evidence="1" id="KW-1133">Transmembrane helix</keyword>
<evidence type="ECO:0000313" key="3">
    <source>
        <dbReference type="Proteomes" id="UP001193081"/>
    </source>
</evidence>